<keyword evidence="1" id="KW-1185">Reference proteome</keyword>
<accession>A0A1I7WNA0</accession>
<evidence type="ECO:0000313" key="2">
    <source>
        <dbReference type="WBParaSite" id="Hba_06628"/>
    </source>
</evidence>
<protein>
    <submittedName>
        <fullName evidence="2">AraC family transcriptional regulator</fullName>
    </submittedName>
</protein>
<organism evidence="1 2">
    <name type="scientific">Heterorhabditis bacteriophora</name>
    <name type="common">Entomopathogenic nematode worm</name>
    <dbReference type="NCBI Taxonomy" id="37862"/>
    <lineage>
        <taxon>Eukaryota</taxon>
        <taxon>Metazoa</taxon>
        <taxon>Ecdysozoa</taxon>
        <taxon>Nematoda</taxon>
        <taxon>Chromadorea</taxon>
        <taxon>Rhabditida</taxon>
        <taxon>Rhabditina</taxon>
        <taxon>Rhabditomorpha</taxon>
        <taxon>Strongyloidea</taxon>
        <taxon>Heterorhabditidae</taxon>
        <taxon>Heterorhabditis</taxon>
    </lineage>
</organism>
<name>A0A1I7WNA0_HETBA</name>
<evidence type="ECO:0000313" key="1">
    <source>
        <dbReference type="Proteomes" id="UP000095283"/>
    </source>
</evidence>
<reference evidence="2" key="1">
    <citation type="submission" date="2016-11" db="UniProtKB">
        <authorList>
            <consortium name="WormBaseParasite"/>
        </authorList>
    </citation>
    <scope>IDENTIFICATION</scope>
</reference>
<sequence>MDYFLSWLSQDAISLGHYAEAFHQQRIYTLGQLSEVFQRDFNNNCYYSLF</sequence>
<dbReference type="AlphaFoldDB" id="A0A1I7WNA0"/>
<dbReference type="WBParaSite" id="Hba_06628">
    <property type="protein sequence ID" value="Hba_06628"/>
    <property type="gene ID" value="Hba_06628"/>
</dbReference>
<proteinExistence type="predicted"/>
<dbReference type="Proteomes" id="UP000095283">
    <property type="component" value="Unplaced"/>
</dbReference>